<keyword evidence="4" id="KW-0804">Transcription</keyword>
<dbReference type="InterPro" id="IPR009072">
    <property type="entry name" value="Histone-fold"/>
</dbReference>
<organism evidence="6 7">
    <name type="scientific">Aduncisulcus paluster</name>
    <dbReference type="NCBI Taxonomy" id="2918883"/>
    <lineage>
        <taxon>Eukaryota</taxon>
        <taxon>Metamonada</taxon>
        <taxon>Carpediemonas-like organisms</taxon>
        <taxon>Aduncisulcus</taxon>
    </lineage>
</organism>
<keyword evidence="2" id="KW-0805">Transcription regulation</keyword>
<accession>A0ABQ5K4T5</accession>
<keyword evidence="3" id="KW-0238">DNA-binding</keyword>
<evidence type="ECO:0000256" key="4">
    <source>
        <dbReference type="ARBA" id="ARBA00023163"/>
    </source>
</evidence>
<evidence type="ECO:0000256" key="3">
    <source>
        <dbReference type="ARBA" id="ARBA00023125"/>
    </source>
</evidence>
<dbReference type="Pfam" id="PF00808">
    <property type="entry name" value="CBFD_NFYB_HMF"/>
    <property type="match status" value="1"/>
</dbReference>
<dbReference type="CDD" id="cd22907">
    <property type="entry name" value="HFD_NFYB"/>
    <property type="match status" value="1"/>
</dbReference>
<protein>
    <submittedName>
        <fullName evidence="6">Transcription factor NFYB/HAP3 like protein</fullName>
    </submittedName>
</protein>
<comment type="similarity">
    <text evidence="1">Belongs to the NFYB/HAP3 subunit family.</text>
</comment>
<dbReference type="Proteomes" id="UP001057375">
    <property type="component" value="Unassembled WGS sequence"/>
</dbReference>
<dbReference type="InterPro" id="IPR027113">
    <property type="entry name" value="Transc_fact_NFYB/HAP3"/>
</dbReference>
<keyword evidence="7" id="KW-1185">Reference proteome</keyword>
<dbReference type="PANTHER" id="PTHR11064">
    <property type="entry name" value="CCAAT-BINDING TRANSCRIPTION FACTOR-RELATED"/>
    <property type="match status" value="1"/>
</dbReference>
<comment type="caution">
    <text evidence="6">The sequence shown here is derived from an EMBL/GenBank/DDBJ whole genome shotgun (WGS) entry which is preliminary data.</text>
</comment>
<evidence type="ECO:0000313" key="7">
    <source>
        <dbReference type="Proteomes" id="UP001057375"/>
    </source>
</evidence>
<dbReference type="InterPro" id="IPR003958">
    <property type="entry name" value="CBFA_NFYB_domain"/>
</dbReference>
<feature type="domain" description="Transcription factor CBF/NF-Y/archaeal histone" evidence="5">
    <location>
        <begin position="13"/>
        <end position="80"/>
    </location>
</feature>
<dbReference type="SUPFAM" id="SSF47113">
    <property type="entry name" value="Histone-fold"/>
    <property type="match status" value="1"/>
</dbReference>
<evidence type="ECO:0000256" key="1">
    <source>
        <dbReference type="ARBA" id="ARBA00009053"/>
    </source>
</evidence>
<name>A0ABQ5K4T5_9EUKA</name>
<sequence length="183" mass="20894">MDGLTPSSNIEQYLPAANIERIMKTVLASGSEGRKLSKESKEFMQEIVSEFVHFVTFEALRLCHEQQRRVITGQDIVKALCNLGFSDYDVYADFFLNISKVKSKSDVTLRDMVRDHDPFPLTEIEALDNPEKFVPSIAQTLRREGTRMLIADEITKLSYKEVFLAPPPSLIVKHLLESQKDEE</sequence>
<dbReference type="PANTHER" id="PTHR11064:SF9">
    <property type="entry name" value="NUCLEAR TRANSCRIPTION FACTOR Y SUBUNIT BETA"/>
    <property type="match status" value="1"/>
</dbReference>
<gene>
    <name evidence="6" type="ORF">ADUPG1_013457</name>
</gene>
<dbReference type="Gene3D" id="1.10.20.10">
    <property type="entry name" value="Histone, subunit A"/>
    <property type="match status" value="1"/>
</dbReference>
<dbReference type="EMBL" id="BQXS01012674">
    <property type="protein sequence ID" value="GKT26723.1"/>
    <property type="molecule type" value="Genomic_DNA"/>
</dbReference>
<evidence type="ECO:0000259" key="5">
    <source>
        <dbReference type="Pfam" id="PF00808"/>
    </source>
</evidence>
<evidence type="ECO:0000313" key="6">
    <source>
        <dbReference type="EMBL" id="GKT26723.1"/>
    </source>
</evidence>
<proteinExistence type="inferred from homology"/>
<evidence type="ECO:0000256" key="2">
    <source>
        <dbReference type="ARBA" id="ARBA00023015"/>
    </source>
</evidence>
<reference evidence="6" key="1">
    <citation type="submission" date="2022-03" db="EMBL/GenBank/DDBJ databases">
        <title>Draft genome sequence of Aduncisulcus paluster, a free-living microaerophilic Fornicata.</title>
        <authorList>
            <person name="Yuyama I."/>
            <person name="Kume K."/>
            <person name="Tamura T."/>
            <person name="Inagaki Y."/>
            <person name="Hashimoto T."/>
        </authorList>
    </citation>
    <scope>NUCLEOTIDE SEQUENCE</scope>
    <source>
        <strain evidence="6">NY0171</strain>
    </source>
</reference>